<gene>
    <name evidence="1" type="ORF">AABB24_010576</name>
</gene>
<dbReference type="PANTHER" id="PTHR48434">
    <property type="entry name" value="(RAPE) HYPOTHETICAL PROTEIN"/>
    <property type="match status" value="1"/>
</dbReference>
<evidence type="ECO:0000313" key="2">
    <source>
        <dbReference type="Proteomes" id="UP001627284"/>
    </source>
</evidence>
<sequence>MIFLLENFEIQRKEEPWKIFQQYLINGLYFSGESYKIRSYYETILISTGSVEFQHFLGYNTSENVYNFLKMIIKQIIHVEYLGISTMKERQINLNKISMSFTYGDYIQAFVKVLYYNNDRHKHTWFIKICAKIFAGPIPNWFLNWWSYHGPTTKILPDPFLKLYKEWVKASPD</sequence>
<evidence type="ECO:0000313" key="1">
    <source>
        <dbReference type="EMBL" id="KAL3365527.1"/>
    </source>
</evidence>
<dbReference type="Proteomes" id="UP001627284">
    <property type="component" value="Unassembled WGS sequence"/>
</dbReference>
<name>A0ABD2U9T5_9SOLN</name>
<protein>
    <submittedName>
        <fullName evidence="1">Uncharacterized protein</fullName>
    </submittedName>
</protein>
<reference evidence="1 2" key="1">
    <citation type="submission" date="2024-05" db="EMBL/GenBank/DDBJ databases">
        <title>De novo assembly of an allotetraploid wild potato.</title>
        <authorList>
            <person name="Hosaka A.J."/>
        </authorList>
    </citation>
    <scope>NUCLEOTIDE SEQUENCE [LARGE SCALE GENOMIC DNA]</scope>
    <source>
        <tissue evidence="1">Young leaves</tissue>
    </source>
</reference>
<accession>A0ABD2U9T5</accession>
<proteinExistence type="predicted"/>
<dbReference type="EMBL" id="JBJKTR010000006">
    <property type="protein sequence ID" value="KAL3365527.1"/>
    <property type="molecule type" value="Genomic_DNA"/>
</dbReference>
<organism evidence="1 2">
    <name type="scientific">Solanum stoloniferum</name>
    <dbReference type="NCBI Taxonomy" id="62892"/>
    <lineage>
        <taxon>Eukaryota</taxon>
        <taxon>Viridiplantae</taxon>
        <taxon>Streptophyta</taxon>
        <taxon>Embryophyta</taxon>
        <taxon>Tracheophyta</taxon>
        <taxon>Spermatophyta</taxon>
        <taxon>Magnoliopsida</taxon>
        <taxon>eudicotyledons</taxon>
        <taxon>Gunneridae</taxon>
        <taxon>Pentapetalae</taxon>
        <taxon>asterids</taxon>
        <taxon>lamiids</taxon>
        <taxon>Solanales</taxon>
        <taxon>Solanaceae</taxon>
        <taxon>Solanoideae</taxon>
        <taxon>Solaneae</taxon>
        <taxon>Solanum</taxon>
    </lineage>
</organism>
<dbReference type="PANTHER" id="PTHR48434:SF1">
    <property type="entry name" value="(RAPE) HYPOTHETICAL PROTEIN"/>
    <property type="match status" value="1"/>
</dbReference>
<feature type="non-terminal residue" evidence="1">
    <location>
        <position position="173"/>
    </location>
</feature>
<keyword evidence="2" id="KW-1185">Reference proteome</keyword>
<dbReference type="EMBL" id="JBJKTR010000006">
    <property type="protein sequence ID" value="KAL3365528.1"/>
    <property type="molecule type" value="Genomic_DNA"/>
</dbReference>
<dbReference type="AlphaFoldDB" id="A0ABD2U9T5"/>
<comment type="caution">
    <text evidence="1">The sequence shown here is derived from an EMBL/GenBank/DDBJ whole genome shotgun (WGS) entry which is preliminary data.</text>
</comment>